<dbReference type="RefSeq" id="WP_189051090.1">
    <property type="nucleotide sequence ID" value="NZ_BMJQ01000016.1"/>
</dbReference>
<dbReference type="InterPro" id="IPR029000">
    <property type="entry name" value="Cyclophilin-like_dom_sf"/>
</dbReference>
<reference evidence="5" key="2">
    <citation type="submission" date="2020-09" db="EMBL/GenBank/DDBJ databases">
        <authorList>
            <person name="Sun Q."/>
            <person name="Zhou Y."/>
        </authorList>
    </citation>
    <scope>NUCLEOTIDE SEQUENCE</scope>
    <source>
        <strain evidence="5">CGMCC 1.15725</strain>
    </source>
</reference>
<dbReference type="InterPro" id="IPR003778">
    <property type="entry name" value="CT_A_B"/>
</dbReference>
<evidence type="ECO:0000313" key="6">
    <source>
        <dbReference type="Proteomes" id="UP000646365"/>
    </source>
</evidence>
<accession>A0A8J3E5W7</accession>
<dbReference type="SUPFAM" id="SSF50891">
    <property type="entry name" value="Cyclophilin-like"/>
    <property type="match status" value="1"/>
</dbReference>
<dbReference type="InterPro" id="IPR052708">
    <property type="entry name" value="PxpC"/>
</dbReference>
<dbReference type="NCBIfam" id="TIGR00724">
    <property type="entry name" value="urea_amlyse_rel"/>
    <property type="match status" value="1"/>
</dbReference>
<sequence>MSHLRVERPGLSTTVQDLGRRGLQRYGVPVSGALDPLALRLANALVGNAAGTGALEILALGPTLVVEAESVRVALVGSDAGLAIDGQPVPAGRSVTAPHGARITIGGFTDAASCILAVEGGFALEPCMGSLSTYARGGFGGFEGRALKAGDRLPLLKPAATAVPERKAEPIDYGQGPIRVVLGPQEDWFEPAAIERFFAEPYRVTAETDRMGMRLDGAKLDHARGFNIVSDGIADGHIQVPGTGQPIVLLADRQTVGGYPKIGAVIGADLPRLGRMRPGSEIRFARIAPAEAEAARRAQETAFAALVQRIGPVVVMPTTEQLLQANLIDGVVAA</sequence>
<dbReference type="EMBL" id="BMJQ01000016">
    <property type="protein sequence ID" value="GGF39237.1"/>
    <property type="molecule type" value="Genomic_DNA"/>
</dbReference>
<reference evidence="5" key="1">
    <citation type="journal article" date="2014" name="Int. J. Syst. Evol. Microbiol.">
        <title>Complete genome sequence of Corynebacterium casei LMG S-19264T (=DSM 44701T), isolated from a smear-ripened cheese.</title>
        <authorList>
            <consortium name="US DOE Joint Genome Institute (JGI-PGF)"/>
            <person name="Walter F."/>
            <person name="Albersmeier A."/>
            <person name="Kalinowski J."/>
            <person name="Ruckert C."/>
        </authorList>
    </citation>
    <scope>NUCLEOTIDE SEQUENCE</scope>
    <source>
        <strain evidence="5">CGMCC 1.15725</strain>
    </source>
</reference>
<keyword evidence="6" id="KW-1185">Reference proteome</keyword>
<feature type="domain" description="Carboxyltransferase" evidence="4">
    <location>
        <begin position="25"/>
        <end position="302"/>
    </location>
</feature>
<dbReference type="PANTHER" id="PTHR43309:SF5">
    <property type="entry name" value="5-OXOPROLINASE SUBUNIT C"/>
    <property type="match status" value="1"/>
</dbReference>
<dbReference type="GO" id="GO:0016787">
    <property type="term" value="F:hydrolase activity"/>
    <property type="evidence" value="ECO:0007669"/>
    <property type="project" value="UniProtKB-KW"/>
</dbReference>
<keyword evidence="3" id="KW-0067">ATP-binding</keyword>
<evidence type="ECO:0000256" key="2">
    <source>
        <dbReference type="ARBA" id="ARBA00022801"/>
    </source>
</evidence>
<name>A0A8J3E5W7_9PROT</name>
<dbReference type="AlphaFoldDB" id="A0A8J3E5W7"/>
<dbReference type="Pfam" id="PF02626">
    <property type="entry name" value="CT_A_B"/>
    <property type="match status" value="1"/>
</dbReference>
<gene>
    <name evidence="5" type="ORF">GCM10011611_52010</name>
</gene>
<organism evidence="5 6">
    <name type="scientific">Aliidongia dinghuensis</name>
    <dbReference type="NCBI Taxonomy" id="1867774"/>
    <lineage>
        <taxon>Bacteria</taxon>
        <taxon>Pseudomonadati</taxon>
        <taxon>Pseudomonadota</taxon>
        <taxon>Alphaproteobacteria</taxon>
        <taxon>Rhodospirillales</taxon>
        <taxon>Dongiaceae</taxon>
        <taxon>Aliidongia</taxon>
    </lineage>
</organism>
<evidence type="ECO:0000256" key="3">
    <source>
        <dbReference type="ARBA" id="ARBA00022840"/>
    </source>
</evidence>
<dbReference type="Gene3D" id="2.40.100.10">
    <property type="entry name" value="Cyclophilin-like"/>
    <property type="match status" value="1"/>
</dbReference>
<dbReference type="PANTHER" id="PTHR43309">
    <property type="entry name" value="5-OXOPROLINASE SUBUNIT C"/>
    <property type="match status" value="1"/>
</dbReference>
<evidence type="ECO:0000256" key="1">
    <source>
        <dbReference type="ARBA" id="ARBA00022741"/>
    </source>
</evidence>
<evidence type="ECO:0000313" key="5">
    <source>
        <dbReference type="EMBL" id="GGF39237.1"/>
    </source>
</evidence>
<dbReference type="GO" id="GO:0005524">
    <property type="term" value="F:ATP binding"/>
    <property type="evidence" value="ECO:0007669"/>
    <property type="project" value="UniProtKB-KW"/>
</dbReference>
<comment type="caution">
    <text evidence="5">The sequence shown here is derived from an EMBL/GenBank/DDBJ whole genome shotgun (WGS) entry which is preliminary data.</text>
</comment>
<proteinExistence type="predicted"/>
<keyword evidence="1" id="KW-0547">Nucleotide-binding</keyword>
<dbReference type="SMART" id="SM00797">
    <property type="entry name" value="AHS2"/>
    <property type="match status" value="1"/>
</dbReference>
<dbReference type="Proteomes" id="UP000646365">
    <property type="component" value="Unassembled WGS sequence"/>
</dbReference>
<keyword evidence="2 5" id="KW-0378">Hydrolase</keyword>
<evidence type="ECO:0000259" key="4">
    <source>
        <dbReference type="SMART" id="SM00797"/>
    </source>
</evidence>
<protein>
    <submittedName>
        <fullName evidence="5">Allophanate hydrolase</fullName>
    </submittedName>
</protein>